<feature type="domain" description="Trichome birefringence-like C-terminal" evidence="8">
    <location>
        <begin position="591"/>
        <end position="820"/>
    </location>
</feature>
<sequence length="824" mass="95149">MFSLLLLFYILLSNYNVYGKLINDFNQLEINRCDLFKGNWVYDDDYPLYNSSICPFIEKQFDCLKNGRVDKDYLKYRWQPNECNLPSLNQWQSLTCMLHAADPQAKYISKRIGGTSIFTFPKYNTSYLMYRNAFLVDIKTENNGARVLELDSLSSATQWKEMDVLIFDSWHWWLHTGRKQPWDFVQDVNSTYKDAPRLTLYEKALNTWAKWVDTEVDTTKTKIFFQGISPDHDNNPGISGSKRCQGVTQPLKSTIGVHEEELVLEKVLKGMNKSVYLLNITNLSQYRADGHPSVFGHGGHRDLDCTHWCLAGVVDTWNLLLNRDYLKYRWQPHGCNLPRFNAKHFQHKLKGKKVMFVGDSLSVDQWQSLTCMLYAADPQAKYISKRNGSTSFFTFPKYNTSYLVSRNVFLVDVVKMENGTRVLQLDSLSAAAQWEEMDVLIFDTWHWWFHTGRKQPWGFVQDGNSTYKDANRVTLYEKALNSWAKWVDTKVDTTKTKIFFQGVSPDHDNCTGATRPSESTQGPHPGEIVLEKVLRGMNKSVHLLNVTKLSQYRVDGHPSVYGFGGHRNVDCTHWCIAGVADTWNMATIWIFNGTELVLKYKGKRIMFVGDSLGQNQWVSLACMLHVSLPQAKYSMDKIGKIYTFTLLEYNIWLLFLGNPLIVDTITQKGSRVLKIDSISSGNIWKQMDVLIFNTWHWWDRKGQKQTMELYKKGLNTWAKWADSNLNSTKTRIFFQGVSPDHEGCKGKTGPAQSPGIIHPGEIELEKVLKNISKLFIRLINITRLSQYRSDGHQSIYTNSMDCIHWCLPGVPDAWNQLLYHFLIS</sequence>
<proteinExistence type="inferred from homology"/>
<dbReference type="EnsemblPlants" id="Solyc07g055780.3.1">
    <property type="protein sequence ID" value="Solyc07g055780.3.1"/>
    <property type="gene ID" value="Solyc07g055780.3"/>
</dbReference>
<dbReference type="Pfam" id="PF13839">
    <property type="entry name" value="PC-Esterase"/>
    <property type="match status" value="3"/>
</dbReference>
<keyword evidence="6" id="KW-0472">Membrane</keyword>
<evidence type="ECO:0000256" key="1">
    <source>
        <dbReference type="ARBA" id="ARBA00004167"/>
    </source>
</evidence>
<protein>
    <submittedName>
        <fullName evidence="10">Uncharacterized protein</fullName>
    </submittedName>
</protein>
<keyword evidence="4" id="KW-0735">Signal-anchor</keyword>
<evidence type="ECO:0000256" key="4">
    <source>
        <dbReference type="ARBA" id="ARBA00022968"/>
    </source>
</evidence>
<keyword evidence="3" id="KW-0812">Transmembrane</keyword>
<evidence type="ECO:0000313" key="10">
    <source>
        <dbReference type="EnsemblPlants" id="Solyc07g055780.3.1"/>
    </source>
</evidence>
<dbReference type="GO" id="GO:0005794">
    <property type="term" value="C:Golgi apparatus"/>
    <property type="evidence" value="ECO:0000318"/>
    <property type="project" value="GO_Central"/>
</dbReference>
<dbReference type="InterPro" id="IPR026057">
    <property type="entry name" value="TBL_C"/>
</dbReference>
<dbReference type="STRING" id="4081.A0A3Q7HFQ6"/>
<evidence type="ECO:0000256" key="5">
    <source>
        <dbReference type="ARBA" id="ARBA00022989"/>
    </source>
</evidence>
<accession>A0A3Q7HFQ6</accession>
<dbReference type="Pfam" id="PF14416">
    <property type="entry name" value="PMR5N"/>
    <property type="match status" value="1"/>
</dbReference>
<dbReference type="PaxDb" id="4081-Solyc07g055780.2.1"/>
<evidence type="ECO:0000256" key="3">
    <source>
        <dbReference type="ARBA" id="ARBA00022692"/>
    </source>
</evidence>
<dbReference type="InParanoid" id="A0A3Q7HFQ6"/>
<keyword evidence="5" id="KW-1133">Transmembrane helix</keyword>
<feature type="domain" description="Trichome birefringence-like C-terminal" evidence="8">
    <location>
        <begin position="88"/>
        <end position="321"/>
    </location>
</feature>
<dbReference type="PANTHER" id="PTHR32285">
    <property type="entry name" value="PROTEIN TRICHOME BIREFRINGENCE-LIKE 9-RELATED"/>
    <property type="match status" value="1"/>
</dbReference>
<comment type="subcellular location">
    <subcellularLocation>
        <location evidence="1">Membrane</location>
        <topology evidence="1">Single-pass membrane protein</topology>
    </subcellularLocation>
</comment>
<dbReference type="InterPro" id="IPR029962">
    <property type="entry name" value="TBL"/>
</dbReference>
<dbReference type="AlphaFoldDB" id="A0A3Q7HFQ6"/>
<evidence type="ECO:0000259" key="9">
    <source>
        <dbReference type="Pfam" id="PF14416"/>
    </source>
</evidence>
<evidence type="ECO:0000256" key="2">
    <source>
        <dbReference type="ARBA" id="ARBA00007727"/>
    </source>
</evidence>
<dbReference type="Proteomes" id="UP000004994">
    <property type="component" value="Chromosome 7"/>
</dbReference>
<dbReference type="Gramene" id="Solyc07g055780.3.1">
    <property type="protein sequence ID" value="Solyc07g055780.3.1"/>
    <property type="gene ID" value="Solyc07g055780.3"/>
</dbReference>
<dbReference type="PANTHER" id="PTHR32285:SF372">
    <property type="entry name" value="PROTEIN TRICHOME BIREFRINGENCE-LIKE 43"/>
    <property type="match status" value="1"/>
</dbReference>
<keyword evidence="7" id="KW-0732">Signal</keyword>
<feature type="domain" description="Trichome birefringence-like N-terminal" evidence="9">
    <location>
        <begin position="32"/>
        <end position="84"/>
    </location>
</feature>
<evidence type="ECO:0000259" key="8">
    <source>
        <dbReference type="Pfam" id="PF13839"/>
    </source>
</evidence>
<dbReference type="GO" id="GO:0016020">
    <property type="term" value="C:membrane"/>
    <property type="evidence" value="ECO:0007669"/>
    <property type="project" value="UniProtKB-SubCell"/>
</dbReference>
<dbReference type="GO" id="GO:0016413">
    <property type="term" value="F:O-acetyltransferase activity"/>
    <property type="evidence" value="ECO:0000318"/>
    <property type="project" value="GO_Central"/>
</dbReference>
<reference evidence="10" key="2">
    <citation type="submission" date="2019-01" db="UniProtKB">
        <authorList>
            <consortium name="EnsemblPlants"/>
        </authorList>
    </citation>
    <scope>IDENTIFICATION</scope>
    <source>
        <strain evidence="10">cv. Heinz 1706</strain>
    </source>
</reference>
<evidence type="ECO:0000313" key="11">
    <source>
        <dbReference type="Proteomes" id="UP000004994"/>
    </source>
</evidence>
<feature type="domain" description="Trichome birefringence-like C-terminal" evidence="8">
    <location>
        <begin position="337"/>
        <end position="584"/>
    </location>
</feature>
<comment type="similarity">
    <text evidence="2">Belongs to the PC-esterase family. TBL subfamily.</text>
</comment>
<feature type="signal peptide" evidence="7">
    <location>
        <begin position="1"/>
        <end position="19"/>
    </location>
</feature>
<feature type="chain" id="PRO_5018620357" evidence="7">
    <location>
        <begin position="20"/>
        <end position="824"/>
    </location>
</feature>
<evidence type="ECO:0000256" key="7">
    <source>
        <dbReference type="SAM" id="SignalP"/>
    </source>
</evidence>
<organism evidence="10">
    <name type="scientific">Solanum lycopersicum</name>
    <name type="common">Tomato</name>
    <name type="synonym">Lycopersicon esculentum</name>
    <dbReference type="NCBI Taxonomy" id="4081"/>
    <lineage>
        <taxon>Eukaryota</taxon>
        <taxon>Viridiplantae</taxon>
        <taxon>Streptophyta</taxon>
        <taxon>Embryophyta</taxon>
        <taxon>Tracheophyta</taxon>
        <taxon>Spermatophyta</taxon>
        <taxon>Magnoliopsida</taxon>
        <taxon>eudicotyledons</taxon>
        <taxon>Gunneridae</taxon>
        <taxon>Pentapetalae</taxon>
        <taxon>asterids</taxon>
        <taxon>lamiids</taxon>
        <taxon>Solanales</taxon>
        <taxon>Solanaceae</taxon>
        <taxon>Solanoideae</taxon>
        <taxon>Solaneae</taxon>
        <taxon>Solanum</taxon>
        <taxon>Solanum subgen. Lycopersicon</taxon>
    </lineage>
</organism>
<dbReference type="InterPro" id="IPR025846">
    <property type="entry name" value="TBL_N"/>
</dbReference>
<evidence type="ECO:0000256" key="6">
    <source>
        <dbReference type="ARBA" id="ARBA00023136"/>
    </source>
</evidence>
<keyword evidence="11" id="KW-1185">Reference proteome</keyword>
<reference evidence="10" key="1">
    <citation type="journal article" date="2012" name="Nature">
        <title>The tomato genome sequence provides insights into fleshy fruit evolution.</title>
        <authorList>
            <consortium name="Tomato Genome Consortium"/>
        </authorList>
    </citation>
    <scope>NUCLEOTIDE SEQUENCE [LARGE SCALE GENOMIC DNA]</scope>
    <source>
        <strain evidence="10">cv. Heinz 1706</strain>
    </source>
</reference>
<name>A0A3Q7HFQ6_SOLLC</name>